<sequence>MKLQPRDECSSRENLYSLGVDEMSGRRYASLPVTIGVVDYDEYYELTDDEYARFMADPASTAAFIEECRRHEHDELLMQKPGWNRGTPIRRLKPLK</sequence>
<evidence type="ECO:0000313" key="1">
    <source>
        <dbReference type="EMBL" id="GGA89612.1"/>
    </source>
</evidence>
<organism evidence="1 2">
    <name type="scientific">Conyzicola nivalis</name>
    <dbReference type="NCBI Taxonomy" id="1477021"/>
    <lineage>
        <taxon>Bacteria</taxon>
        <taxon>Bacillati</taxon>
        <taxon>Actinomycetota</taxon>
        <taxon>Actinomycetes</taxon>
        <taxon>Micrococcales</taxon>
        <taxon>Microbacteriaceae</taxon>
        <taxon>Conyzicola</taxon>
    </lineage>
</organism>
<dbReference type="Proteomes" id="UP000606922">
    <property type="component" value="Unassembled WGS sequence"/>
</dbReference>
<comment type="caution">
    <text evidence="1">The sequence shown here is derived from an EMBL/GenBank/DDBJ whole genome shotgun (WGS) entry which is preliminary data.</text>
</comment>
<proteinExistence type="predicted"/>
<keyword evidence="2" id="KW-1185">Reference proteome</keyword>
<dbReference type="AlphaFoldDB" id="A0A916SB76"/>
<gene>
    <name evidence="1" type="ORF">GCM10010979_00410</name>
</gene>
<dbReference type="RefSeq" id="WP_188508713.1">
    <property type="nucleotide sequence ID" value="NZ_BMGB01000001.1"/>
</dbReference>
<reference evidence="1" key="1">
    <citation type="journal article" date="2014" name="Int. J. Syst. Evol. Microbiol.">
        <title>Complete genome sequence of Corynebacterium casei LMG S-19264T (=DSM 44701T), isolated from a smear-ripened cheese.</title>
        <authorList>
            <consortium name="US DOE Joint Genome Institute (JGI-PGF)"/>
            <person name="Walter F."/>
            <person name="Albersmeier A."/>
            <person name="Kalinowski J."/>
            <person name="Ruckert C."/>
        </authorList>
    </citation>
    <scope>NUCLEOTIDE SEQUENCE</scope>
    <source>
        <strain evidence="1">CGMCC 1.12813</strain>
    </source>
</reference>
<name>A0A916SB76_9MICO</name>
<accession>A0A916SB76</accession>
<dbReference type="EMBL" id="BMGB01000001">
    <property type="protein sequence ID" value="GGA89612.1"/>
    <property type="molecule type" value="Genomic_DNA"/>
</dbReference>
<evidence type="ECO:0000313" key="2">
    <source>
        <dbReference type="Proteomes" id="UP000606922"/>
    </source>
</evidence>
<reference evidence="1" key="2">
    <citation type="submission" date="2020-09" db="EMBL/GenBank/DDBJ databases">
        <authorList>
            <person name="Sun Q."/>
            <person name="Zhou Y."/>
        </authorList>
    </citation>
    <scope>NUCLEOTIDE SEQUENCE</scope>
    <source>
        <strain evidence="1">CGMCC 1.12813</strain>
    </source>
</reference>
<protein>
    <submittedName>
        <fullName evidence="1">Uncharacterized protein</fullName>
    </submittedName>
</protein>